<evidence type="ECO:0000313" key="2">
    <source>
        <dbReference type="EMBL" id="MBV4493420.1"/>
    </source>
</evidence>
<evidence type="ECO:0000313" key="3">
    <source>
        <dbReference type="Proteomes" id="UP000609530"/>
    </source>
</evidence>
<dbReference type="Proteomes" id="UP000609530">
    <property type="component" value="Unassembled WGS sequence"/>
</dbReference>
<gene>
    <name evidence="2" type="ORF">HU760_022825</name>
</gene>
<proteinExistence type="predicted"/>
<dbReference type="RefSeq" id="WP_186678212.1">
    <property type="nucleotide sequence ID" value="NZ_JABWRZ020000003.1"/>
</dbReference>
<name>A0ABS6QGW1_9PSED</name>
<feature type="signal peptide" evidence="1">
    <location>
        <begin position="1"/>
        <end position="25"/>
    </location>
</feature>
<keyword evidence="1" id="KW-0732">Signal</keyword>
<feature type="chain" id="PRO_5046347539" evidence="1">
    <location>
        <begin position="26"/>
        <end position="144"/>
    </location>
</feature>
<evidence type="ECO:0000256" key="1">
    <source>
        <dbReference type="SAM" id="SignalP"/>
    </source>
</evidence>
<sequence>MFGNKGAGSALFALCAVMVSVSAQAANNVATVIVDNKTAAVATFTYEHLTGSASPMFAEVSPANTGTFRVTSYADSVSGMRFVYTSGSKKCRFSVSHSAPPPSYIPSWKKDAASIGSTRASCTVKIEKISAQMPYDYTVRFTIQ</sequence>
<organism evidence="2 3">
    <name type="scientific">Pseudomonas oryzicola</name>
    <dbReference type="NCBI Taxonomy" id="485876"/>
    <lineage>
        <taxon>Bacteria</taxon>
        <taxon>Pseudomonadati</taxon>
        <taxon>Pseudomonadota</taxon>
        <taxon>Gammaproteobacteria</taxon>
        <taxon>Pseudomonadales</taxon>
        <taxon>Pseudomonadaceae</taxon>
        <taxon>Pseudomonas</taxon>
    </lineage>
</organism>
<accession>A0ABS6QGW1</accession>
<keyword evidence="3" id="KW-1185">Reference proteome</keyword>
<comment type="caution">
    <text evidence="2">The sequence shown here is derived from an EMBL/GenBank/DDBJ whole genome shotgun (WGS) entry which is preliminary data.</text>
</comment>
<reference evidence="2 3" key="1">
    <citation type="journal article" date="2020" name="Microorganisms">
        <title>Reliable Identification of Environmental Pseudomonas Isolates Using the rpoD Gene.</title>
        <authorList>
            <consortium name="The Broad Institute Genome Sequencing Platform"/>
            <person name="Girard L."/>
            <person name="Lood C."/>
            <person name="Rokni-Zadeh H."/>
            <person name="van Noort V."/>
            <person name="Lavigne R."/>
            <person name="De Mot R."/>
        </authorList>
    </citation>
    <scope>NUCLEOTIDE SEQUENCE [LARGE SCALE GENOMIC DNA]</scope>
    <source>
        <strain evidence="2 3">RD9SR1</strain>
    </source>
</reference>
<dbReference type="EMBL" id="JABWRZ020000003">
    <property type="protein sequence ID" value="MBV4493420.1"/>
    <property type="molecule type" value="Genomic_DNA"/>
</dbReference>
<protein>
    <submittedName>
        <fullName evidence="2">Uncharacterized protein</fullName>
    </submittedName>
</protein>